<keyword evidence="4 7" id="KW-0808">Transferase</keyword>
<gene>
    <name evidence="7" type="ORF">GXN76_10530</name>
</gene>
<dbReference type="Pfam" id="PF04101">
    <property type="entry name" value="Glyco_tran_28_C"/>
    <property type="match status" value="1"/>
</dbReference>
<evidence type="ECO:0000313" key="7">
    <source>
        <dbReference type="EMBL" id="QKG84860.1"/>
    </source>
</evidence>
<name>A0A7D3Y0Y2_9BACL</name>
<evidence type="ECO:0000256" key="2">
    <source>
        <dbReference type="ARBA" id="ARBA00006962"/>
    </source>
</evidence>
<dbReference type="InterPro" id="IPR050519">
    <property type="entry name" value="Glycosyltransf_28_UgtP"/>
</dbReference>
<evidence type="ECO:0000259" key="5">
    <source>
        <dbReference type="Pfam" id="PF04101"/>
    </source>
</evidence>
<dbReference type="PANTHER" id="PTHR43025">
    <property type="entry name" value="MONOGALACTOSYLDIACYLGLYCEROL SYNTHASE"/>
    <property type="match status" value="1"/>
</dbReference>
<dbReference type="Pfam" id="PF06925">
    <property type="entry name" value="MGDG_synth"/>
    <property type="match status" value="1"/>
</dbReference>
<dbReference type="EMBL" id="CP048104">
    <property type="protein sequence ID" value="QKG84860.1"/>
    <property type="molecule type" value="Genomic_DNA"/>
</dbReference>
<comment type="similarity">
    <text evidence="2">Belongs to the glycosyltransferase 28 family.</text>
</comment>
<dbReference type="InterPro" id="IPR007235">
    <property type="entry name" value="Glyco_trans_28_C"/>
</dbReference>
<keyword evidence="3" id="KW-0328">Glycosyltransferase</keyword>
<dbReference type="SUPFAM" id="SSF53756">
    <property type="entry name" value="UDP-Glycosyltransferase/glycogen phosphorylase"/>
    <property type="match status" value="1"/>
</dbReference>
<evidence type="ECO:0000256" key="4">
    <source>
        <dbReference type="ARBA" id="ARBA00022679"/>
    </source>
</evidence>
<feature type="domain" description="Diacylglycerol glucosyltransferase N-terminal" evidence="6">
    <location>
        <begin position="16"/>
        <end position="180"/>
    </location>
</feature>
<dbReference type="AlphaFoldDB" id="A0A7D3Y0Y2"/>
<dbReference type="GO" id="GO:0016758">
    <property type="term" value="F:hexosyltransferase activity"/>
    <property type="evidence" value="ECO:0007669"/>
    <property type="project" value="InterPro"/>
</dbReference>
<dbReference type="InterPro" id="IPR009695">
    <property type="entry name" value="Diacylglyc_glucosyltr_N"/>
</dbReference>
<dbReference type="KEGG" id="kpul:GXN76_10530"/>
<dbReference type="GO" id="GO:0016020">
    <property type="term" value="C:membrane"/>
    <property type="evidence" value="ECO:0007669"/>
    <property type="project" value="UniProtKB-SubCell"/>
</dbReference>
<dbReference type="PANTHER" id="PTHR43025:SF3">
    <property type="entry name" value="MONOGALACTOSYLDIACYLGLYCEROL SYNTHASE 1, CHLOROPLASTIC"/>
    <property type="match status" value="1"/>
</dbReference>
<dbReference type="GO" id="GO:0009247">
    <property type="term" value="P:glycolipid biosynthetic process"/>
    <property type="evidence" value="ECO:0007669"/>
    <property type="project" value="InterPro"/>
</dbReference>
<dbReference type="Proteomes" id="UP000503088">
    <property type="component" value="Chromosome"/>
</dbReference>
<protein>
    <submittedName>
        <fullName evidence="7">Glycosyltransferase</fullName>
    </submittedName>
</protein>
<evidence type="ECO:0000256" key="3">
    <source>
        <dbReference type="ARBA" id="ARBA00022676"/>
    </source>
</evidence>
<reference evidence="7 8" key="1">
    <citation type="submission" date="2020-01" db="EMBL/GenBank/DDBJ databases">
        <authorList>
            <person name="Gulvik C.A."/>
            <person name="Batra D.G."/>
        </authorList>
    </citation>
    <scope>NUCLEOTIDE SEQUENCE [LARGE SCALE GENOMIC DNA]</scope>
    <source>
        <strain evidence="7 8">W9323</strain>
    </source>
</reference>
<dbReference type="RefSeq" id="WP_173222963.1">
    <property type="nucleotide sequence ID" value="NZ_CP048104.1"/>
</dbReference>
<evidence type="ECO:0000259" key="6">
    <source>
        <dbReference type="Pfam" id="PF06925"/>
    </source>
</evidence>
<evidence type="ECO:0000256" key="1">
    <source>
        <dbReference type="ARBA" id="ARBA00004370"/>
    </source>
</evidence>
<organism evidence="7 8">
    <name type="scientific">Kroppenstedtia pulmonis</name>
    <dbReference type="NCBI Taxonomy" id="1380685"/>
    <lineage>
        <taxon>Bacteria</taxon>
        <taxon>Bacillati</taxon>
        <taxon>Bacillota</taxon>
        <taxon>Bacilli</taxon>
        <taxon>Bacillales</taxon>
        <taxon>Thermoactinomycetaceae</taxon>
        <taxon>Kroppenstedtia</taxon>
    </lineage>
</organism>
<evidence type="ECO:0000313" key="8">
    <source>
        <dbReference type="Proteomes" id="UP000503088"/>
    </source>
</evidence>
<dbReference type="Gene3D" id="3.40.50.2000">
    <property type="entry name" value="Glycogen Phosphorylase B"/>
    <property type="match status" value="1"/>
</dbReference>
<proteinExistence type="inferred from homology"/>
<feature type="domain" description="Glycosyl transferase family 28 C-terminal" evidence="5">
    <location>
        <begin position="206"/>
        <end position="353"/>
    </location>
</feature>
<comment type="subcellular location">
    <subcellularLocation>
        <location evidence="1">Membrane</location>
    </subcellularLocation>
</comment>
<accession>A0A7D3Y0Y2</accession>
<keyword evidence="8" id="KW-1185">Reference proteome</keyword>
<sequence length="371" mass="41200">MDKIVILTETIGGNGHYQAAKALKKGLNQVEPSLDITISCGLPQFSSQLESLVRWGYLNTLQFAPGLWGAAYSREEELSHAFRSTLGNMLAGKIKKHLDEIRPQVVICTHAFCLSAAGTVKEQSPYSFQLGAAITDFDVNGFWFHPSVDFYLVAHEFLSKKLQNKYHVAAKQIYETGIPIDPAFSESYGDKKIIRRALGLQEEPFTLLLMGGGVGLGPLAQVMEQLKKKQSDLQLVAVTGKNEGLLNRLKNRFDKEPDVHVLGYVEGMADWMRASDLIVSKPGGLTSSEALATGLPLLICRPIPGQEERNSQFLTKHRVAFRQDQPRSIPRLIHPLVQDHHRIEKMSNRAKQLGKPSSSLDAAQIVLDHLR</sequence>